<dbReference type="PANTHER" id="PTHR45877">
    <property type="entry name" value="E3 UBIQUITIN-PROTEIN LIGASE SIAH2"/>
    <property type="match status" value="1"/>
</dbReference>
<dbReference type="PROSITE" id="PS50089">
    <property type="entry name" value="ZF_RING_2"/>
    <property type="match status" value="1"/>
</dbReference>
<dbReference type="Pfam" id="PF17820">
    <property type="entry name" value="PDZ_6"/>
    <property type="match status" value="1"/>
</dbReference>
<dbReference type="Pfam" id="PF21362">
    <property type="entry name" value="Sina_RING"/>
    <property type="match status" value="1"/>
</dbReference>
<dbReference type="GO" id="GO:0031624">
    <property type="term" value="F:ubiquitin conjugating enzyme binding"/>
    <property type="evidence" value="ECO:0007669"/>
    <property type="project" value="TreeGrafter"/>
</dbReference>
<dbReference type="CDD" id="cd00136">
    <property type="entry name" value="PDZ_canonical"/>
    <property type="match status" value="1"/>
</dbReference>
<protein>
    <submittedName>
        <fullName evidence="7">Uncharacterized protein</fullName>
    </submittedName>
</protein>
<reference evidence="7" key="2">
    <citation type="submission" date="2021-04" db="EMBL/GenBank/DDBJ databases">
        <title>Genome-wide patterns of bracovirus chromosomal integration into multiple host tissues during parasitism.</title>
        <authorList>
            <person name="Chebbi M.A.C."/>
        </authorList>
    </citation>
    <scope>NUCLEOTIDE SEQUENCE</scope>
    <source>
        <tissue evidence="7">Whole body</tissue>
    </source>
</reference>
<dbReference type="GO" id="GO:0061630">
    <property type="term" value="F:ubiquitin protein ligase activity"/>
    <property type="evidence" value="ECO:0007669"/>
    <property type="project" value="TreeGrafter"/>
</dbReference>
<dbReference type="InterPro" id="IPR004162">
    <property type="entry name" value="SINA-like_animal"/>
</dbReference>
<dbReference type="SMART" id="SM00228">
    <property type="entry name" value="PDZ"/>
    <property type="match status" value="1"/>
</dbReference>
<dbReference type="GO" id="GO:0043161">
    <property type="term" value="P:proteasome-mediated ubiquitin-dependent protein catabolic process"/>
    <property type="evidence" value="ECO:0007669"/>
    <property type="project" value="TreeGrafter"/>
</dbReference>
<dbReference type="AlphaFoldDB" id="A0A8J5QRG4"/>
<evidence type="ECO:0000256" key="3">
    <source>
        <dbReference type="ARBA" id="ARBA00022833"/>
    </source>
</evidence>
<evidence type="ECO:0000259" key="6">
    <source>
        <dbReference type="PROSITE" id="PS50106"/>
    </source>
</evidence>
<comment type="caution">
    <text evidence="7">The sequence shown here is derived from an EMBL/GenBank/DDBJ whole genome shotgun (WGS) entry which is preliminary data.</text>
</comment>
<evidence type="ECO:0000256" key="2">
    <source>
        <dbReference type="ARBA" id="ARBA00022771"/>
    </source>
</evidence>
<keyword evidence="1" id="KW-0479">Metal-binding</keyword>
<gene>
    <name evidence="7" type="ORF">G9C98_000805</name>
</gene>
<feature type="domain" description="RING-type" evidence="5">
    <location>
        <begin position="137"/>
        <end position="172"/>
    </location>
</feature>
<organism evidence="7 8">
    <name type="scientific">Cotesia typhae</name>
    <dbReference type="NCBI Taxonomy" id="2053667"/>
    <lineage>
        <taxon>Eukaryota</taxon>
        <taxon>Metazoa</taxon>
        <taxon>Ecdysozoa</taxon>
        <taxon>Arthropoda</taxon>
        <taxon>Hexapoda</taxon>
        <taxon>Insecta</taxon>
        <taxon>Pterygota</taxon>
        <taxon>Neoptera</taxon>
        <taxon>Endopterygota</taxon>
        <taxon>Hymenoptera</taxon>
        <taxon>Apocrita</taxon>
        <taxon>Ichneumonoidea</taxon>
        <taxon>Braconidae</taxon>
        <taxon>Microgastrinae</taxon>
        <taxon>Cotesia</taxon>
    </lineage>
</organism>
<accession>A0A8J5QRG4</accession>
<evidence type="ECO:0000313" key="8">
    <source>
        <dbReference type="Proteomes" id="UP000729913"/>
    </source>
</evidence>
<dbReference type="GO" id="GO:0005737">
    <property type="term" value="C:cytoplasm"/>
    <property type="evidence" value="ECO:0007669"/>
    <property type="project" value="TreeGrafter"/>
</dbReference>
<dbReference type="PANTHER" id="PTHR45877:SF2">
    <property type="entry name" value="E3 UBIQUITIN-PROTEIN LIGASE SINA-RELATED"/>
    <property type="match status" value="1"/>
</dbReference>
<feature type="domain" description="PDZ" evidence="6">
    <location>
        <begin position="12"/>
        <end position="85"/>
    </location>
</feature>
<dbReference type="CDD" id="cd16571">
    <property type="entry name" value="RING-HC_SIAHs"/>
    <property type="match status" value="1"/>
</dbReference>
<sequence>MEEPPTYTCRKLISLYIDDSEKENNKICGFHLTRSPWDPYPWISYVEPRSIADKSGLRAGDCLLDINNANIVGLRVKEIASLIKREPGETINLQIWRHCAETADETPEFGVAVSGPLPTLARKLAKAVSGTVKALECPICLETASAPVSQCVHGHILCSNCRQKTPRCPICRIRLGQGRCLVADQIQRNIRDAYEEDISRLIARATANGEAVNSSLREKLFGKTVGKDSAGKKNHSTLPAAMKTRLARLLGGFDKAASADNLATEDSKYLSPSAPSPAFRRLGELFTGDRTKSASTGELRADLSGSENHKAREPQLRKFYTNSGYLSVPAPSTPCWGGSMDSVINSFPCPLSSKVTCYEPVNCENFIEHLGKNHQVVQVHFFGPKVTIPVPLKFQYETLFIIHCSNDLFFFHYEEETAWVTSVSTKGEWILQGRSSENTEIKLKRRINRIETTRPELADQAPIPQAFNIVVLDIELLISPSEGLDI</sequence>
<dbReference type="GO" id="GO:0008270">
    <property type="term" value="F:zinc ion binding"/>
    <property type="evidence" value="ECO:0007669"/>
    <property type="project" value="UniProtKB-KW"/>
</dbReference>
<keyword evidence="8" id="KW-1185">Reference proteome</keyword>
<dbReference type="OrthoDB" id="10009200at2759"/>
<dbReference type="EMBL" id="JAAOIC020000023">
    <property type="protein sequence ID" value="KAG8040235.1"/>
    <property type="molecule type" value="Genomic_DNA"/>
</dbReference>
<evidence type="ECO:0000313" key="7">
    <source>
        <dbReference type="EMBL" id="KAG8040235.1"/>
    </source>
</evidence>
<evidence type="ECO:0000256" key="4">
    <source>
        <dbReference type="PROSITE-ProRule" id="PRU00175"/>
    </source>
</evidence>
<dbReference type="InterPro" id="IPR001478">
    <property type="entry name" value="PDZ"/>
</dbReference>
<keyword evidence="2 4" id="KW-0863">Zinc-finger</keyword>
<dbReference type="InterPro" id="IPR041489">
    <property type="entry name" value="PDZ_6"/>
</dbReference>
<evidence type="ECO:0000256" key="1">
    <source>
        <dbReference type="ARBA" id="ARBA00022723"/>
    </source>
</evidence>
<proteinExistence type="predicted"/>
<dbReference type="PROSITE" id="PS50106">
    <property type="entry name" value="PDZ"/>
    <property type="match status" value="1"/>
</dbReference>
<dbReference type="InterPro" id="IPR001841">
    <property type="entry name" value="Znf_RING"/>
</dbReference>
<reference evidence="7" key="1">
    <citation type="submission" date="2020-03" db="EMBL/GenBank/DDBJ databases">
        <authorList>
            <person name="Chebbi M.A."/>
            <person name="Drezen J.M."/>
        </authorList>
    </citation>
    <scope>NUCLEOTIDE SEQUENCE</scope>
    <source>
        <tissue evidence="7">Whole body</tissue>
    </source>
</reference>
<dbReference type="Proteomes" id="UP000729913">
    <property type="component" value="Unassembled WGS sequence"/>
</dbReference>
<evidence type="ECO:0000259" key="5">
    <source>
        <dbReference type="PROSITE" id="PS50089"/>
    </source>
</evidence>
<dbReference type="InterPro" id="IPR049548">
    <property type="entry name" value="Sina-like_RING"/>
</dbReference>
<keyword evidence="3" id="KW-0862">Zinc</keyword>
<name>A0A8J5QRG4_9HYME</name>